<protein>
    <submittedName>
        <fullName evidence="5">HxlR family transcriptional regulator</fullName>
    </submittedName>
</protein>
<gene>
    <name evidence="5" type="ORF">BZB76_0244</name>
</gene>
<feature type="domain" description="HTH hxlR-type" evidence="4">
    <location>
        <begin position="28"/>
        <end position="126"/>
    </location>
</feature>
<dbReference type="OrthoDB" id="370168at2"/>
<dbReference type="SUPFAM" id="SSF46785">
    <property type="entry name" value="Winged helix' DNA-binding domain"/>
    <property type="match status" value="1"/>
</dbReference>
<dbReference type="AlphaFoldDB" id="A0A495QXG4"/>
<dbReference type="InterPro" id="IPR002577">
    <property type="entry name" value="HTH_HxlR"/>
</dbReference>
<evidence type="ECO:0000256" key="1">
    <source>
        <dbReference type="ARBA" id="ARBA00023015"/>
    </source>
</evidence>
<sequence length="146" mass="16189">MSDTHTDVPSMISAPLPIPVPLDEQLSCPVGDVLRRAGDRWSVLILVLLGRRSYRFNELHRSIEGISQRMLTRTLRGLERDGLVSRTVHPTVPPTVEYDLTPLGRTLLEPLSTLADWAVRHGPEIAAARAHHDTPLTPHVDRANSA</sequence>
<dbReference type="PROSITE" id="PS51118">
    <property type="entry name" value="HTH_HXLR"/>
    <property type="match status" value="1"/>
</dbReference>
<dbReference type="Proteomes" id="UP000274601">
    <property type="component" value="Unassembled WGS sequence"/>
</dbReference>
<name>A0A495QXG4_9ACTN</name>
<evidence type="ECO:0000313" key="5">
    <source>
        <dbReference type="EMBL" id="RKS78810.1"/>
    </source>
</evidence>
<keyword evidence="3" id="KW-0804">Transcription</keyword>
<dbReference type="RefSeq" id="WP_121432427.1">
    <property type="nucleotide sequence ID" value="NZ_RBWU01000001.1"/>
</dbReference>
<dbReference type="PANTHER" id="PTHR33204:SF39">
    <property type="entry name" value="TRANSCRIPTIONAL REGULATORY PROTEIN"/>
    <property type="match status" value="1"/>
</dbReference>
<organism evidence="5 6">
    <name type="scientific">Actinomadura pelletieri DSM 43383</name>
    <dbReference type="NCBI Taxonomy" id="1120940"/>
    <lineage>
        <taxon>Bacteria</taxon>
        <taxon>Bacillati</taxon>
        <taxon>Actinomycetota</taxon>
        <taxon>Actinomycetes</taxon>
        <taxon>Streptosporangiales</taxon>
        <taxon>Thermomonosporaceae</taxon>
        <taxon>Actinomadura</taxon>
    </lineage>
</organism>
<dbReference type="EMBL" id="RBWU01000001">
    <property type="protein sequence ID" value="RKS78810.1"/>
    <property type="molecule type" value="Genomic_DNA"/>
</dbReference>
<dbReference type="Pfam" id="PF01638">
    <property type="entry name" value="HxlR"/>
    <property type="match status" value="1"/>
</dbReference>
<proteinExistence type="predicted"/>
<evidence type="ECO:0000256" key="2">
    <source>
        <dbReference type="ARBA" id="ARBA00023125"/>
    </source>
</evidence>
<keyword evidence="2" id="KW-0238">DNA-binding</keyword>
<keyword evidence="1" id="KW-0805">Transcription regulation</keyword>
<comment type="caution">
    <text evidence="5">The sequence shown here is derived from an EMBL/GenBank/DDBJ whole genome shotgun (WGS) entry which is preliminary data.</text>
</comment>
<dbReference type="GO" id="GO:0003677">
    <property type="term" value="F:DNA binding"/>
    <property type="evidence" value="ECO:0007669"/>
    <property type="project" value="UniProtKB-KW"/>
</dbReference>
<evidence type="ECO:0000256" key="3">
    <source>
        <dbReference type="ARBA" id="ARBA00023163"/>
    </source>
</evidence>
<dbReference type="InterPro" id="IPR036388">
    <property type="entry name" value="WH-like_DNA-bd_sf"/>
</dbReference>
<keyword evidence="6" id="KW-1185">Reference proteome</keyword>
<dbReference type="InterPro" id="IPR036390">
    <property type="entry name" value="WH_DNA-bd_sf"/>
</dbReference>
<accession>A0A495QXG4</accession>
<dbReference type="Gene3D" id="1.10.10.10">
    <property type="entry name" value="Winged helix-like DNA-binding domain superfamily/Winged helix DNA-binding domain"/>
    <property type="match status" value="1"/>
</dbReference>
<reference evidence="5 6" key="1">
    <citation type="submission" date="2018-10" db="EMBL/GenBank/DDBJ databases">
        <title>Genomic Encyclopedia of Archaeal and Bacterial Type Strains, Phase II (KMG-II): from individual species to whole genera.</title>
        <authorList>
            <person name="Goeker M."/>
        </authorList>
    </citation>
    <scope>NUCLEOTIDE SEQUENCE [LARGE SCALE GENOMIC DNA]</scope>
    <source>
        <strain evidence="5 6">DSM 43383</strain>
    </source>
</reference>
<evidence type="ECO:0000259" key="4">
    <source>
        <dbReference type="PROSITE" id="PS51118"/>
    </source>
</evidence>
<dbReference type="PANTHER" id="PTHR33204">
    <property type="entry name" value="TRANSCRIPTIONAL REGULATOR, MARR FAMILY"/>
    <property type="match status" value="1"/>
</dbReference>
<evidence type="ECO:0000313" key="6">
    <source>
        <dbReference type="Proteomes" id="UP000274601"/>
    </source>
</evidence>